<evidence type="ECO:0000256" key="4">
    <source>
        <dbReference type="ARBA" id="ARBA00023125"/>
    </source>
</evidence>
<evidence type="ECO:0000256" key="1">
    <source>
        <dbReference type="ARBA" id="ARBA00010641"/>
    </source>
</evidence>
<dbReference type="PANTHER" id="PTHR43133:SF50">
    <property type="entry name" value="ECF RNA POLYMERASE SIGMA FACTOR SIGM"/>
    <property type="match status" value="1"/>
</dbReference>
<evidence type="ECO:0000259" key="7">
    <source>
        <dbReference type="Pfam" id="PF08281"/>
    </source>
</evidence>
<feature type="domain" description="RNA polymerase sigma factor 70 region 4 type 2" evidence="7">
    <location>
        <begin position="108"/>
        <end position="161"/>
    </location>
</feature>
<dbReference type="Pfam" id="PF08281">
    <property type="entry name" value="Sigma70_r4_2"/>
    <property type="match status" value="1"/>
</dbReference>
<dbReference type="CDD" id="cd06171">
    <property type="entry name" value="Sigma70_r4"/>
    <property type="match status" value="1"/>
</dbReference>
<dbReference type="InterPro" id="IPR013324">
    <property type="entry name" value="RNA_pol_sigma_r3/r4-like"/>
</dbReference>
<keyword evidence="3" id="KW-0731">Sigma factor</keyword>
<evidence type="ECO:0000256" key="2">
    <source>
        <dbReference type="ARBA" id="ARBA00023015"/>
    </source>
</evidence>
<dbReference type="InterPro" id="IPR039425">
    <property type="entry name" value="RNA_pol_sigma-70-like"/>
</dbReference>
<dbReference type="Proteomes" id="UP000294513">
    <property type="component" value="Unassembled WGS sequence"/>
</dbReference>
<dbReference type="SUPFAM" id="SSF88659">
    <property type="entry name" value="Sigma3 and sigma4 domains of RNA polymerase sigma factors"/>
    <property type="match status" value="1"/>
</dbReference>
<dbReference type="SUPFAM" id="SSF88946">
    <property type="entry name" value="Sigma2 domain of RNA polymerase sigma factors"/>
    <property type="match status" value="1"/>
</dbReference>
<protein>
    <submittedName>
        <fullName evidence="8">SigE family RNA polymerase sigma factor</fullName>
    </submittedName>
</protein>
<gene>
    <name evidence="8" type="ORF">E1298_18445</name>
</gene>
<dbReference type="PANTHER" id="PTHR43133">
    <property type="entry name" value="RNA POLYMERASE ECF-TYPE SIGMA FACTO"/>
    <property type="match status" value="1"/>
</dbReference>
<dbReference type="NCBIfam" id="TIGR02983">
    <property type="entry name" value="SigE-fam_strep"/>
    <property type="match status" value="1"/>
</dbReference>
<keyword evidence="9" id="KW-1185">Reference proteome</keyword>
<dbReference type="RefSeq" id="WP_131894836.1">
    <property type="nucleotide sequence ID" value="NZ_SMKU01000088.1"/>
</dbReference>
<dbReference type="AlphaFoldDB" id="A0A4R5BNS6"/>
<dbReference type="Gene3D" id="1.10.1740.10">
    <property type="match status" value="1"/>
</dbReference>
<name>A0A4R5BNS6_9ACTN</name>
<feature type="domain" description="RNA polymerase sigma-70 region 2" evidence="6">
    <location>
        <begin position="16"/>
        <end position="82"/>
    </location>
</feature>
<sequence length="170" mass="19486">MITFVVVPLTRDLVALYQEHQTGLVRMAVLLVGDEATAEDVVQDVFLRMQDRPPRLDDEGKLLAYVRAAVLNGCRMTLRRRRVMWRYTEPHEPPIWSAESAVLLGEDRREVMRALRRLPRRQREALVLRYYLDLSDDEVSAAMGIRPGTVRSTMARALGALARELGEEAR</sequence>
<comment type="similarity">
    <text evidence="1">Belongs to the sigma-70 factor family. ECF subfamily.</text>
</comment>
<dbReference type="InterPro" id="IPR013325">
    <property type="entry name" value="RNA_pol_sigma_r2"/>
</dbReference>
<keyword evidence="4" id="KW-0238">DNA-binding</keyword>
<dbReference type="InterPro" id="IPR007627">
    <property type="entry name" value="RNA_pol_sigma70_r2"/>
</dbReference>
<dbReference type="EMBL" id="SMKU01000088">
    <property type="protein sequence ID" value="TDD85632.1"/>
    <property type="molecule type" value="Genomic_DNA"/>
</dbReference>
<evidence type="ECO:0000256" key="3">
    <source>
        <dbReference type="ARBA" id="ARBA00023082"/>
    </source>
</evidence>
<keyword evidence="5" id="KW-0804">Transcription</keyword>
<keyword evidence="2" id="KW-0805">Transcription regulation</keyword>
<reference evidence="8 9" key="1">
    <citation type="submission" date="2019-03" db="EMBL/GenBank/DDBJ databases">
        <title>Draft genome sequences of novel Actinobacteria.</title>
        <authorList>
            <person name="Sahin N."/>
            <person name="Ay H."/>
            <person name="Saygin H."/>
        </authorList>
    </citation>
    <scope>NUCLEOTIDE SEQUENCE [LARGE SCALE GENOMIC DNA]</scope>
    <source>
        <strain evidence="8 9">H3C3</strain>
    </source>
</reference>
<evidence type="ECO:0000313" key="9">
    <source>
        <dbReference type="Proteomes" id="UP000294513"/>
    </source>
</evidence>
<dbReference type="InterPro" id="IPR036388">
    <property type="entry name" value="WH-like_DNA-bd_sf"/>
</dbReference>
<dbReference type="NCBIfam" id="TIGR02937">
    <property type="entry name" value="sigma70-ECF"/>
    <property type="match status" value="1"/>
</dbReference>
<dbReference type="InterPro" id="IPR014284">
    <property type="entry name" value="RNA_pol_sigma-70_dom"/>
</dbReference>
<dbReference type="GO" id="GO:0016987">
    <property type="term" value="F:sigma factor activity"/>
    <property type="evidence" value="ECO:0007669"/>
    <property type="project" value="UniProtKB-KW"/>
</dbReference>
<dbReference type="GO" id="GO:0006352">
    <property type="term" value="P:DNA-templated transcription initiation"/>
    <property type="evidence" value="ECO:0007669"/>
    <property type="project" value="InterPro"/>
</dbReference>
<comment type="caution">
    <text evidence="8">The sequence shown here is derived from an EMBL/GenBank/DDBJ whole genome shotgun (WGS) entry which is preliminary data.</text>
</comment>
<dbReference type="Gene3D" id="1.10.10.10">
    <property type="entry name" value="Winged helix-like DNA-binding domain superfamily/Winged helix DNA-binding domain"/>
    <property type="match status" value="1"/>
</dbReference>
<accession>A0A4R5BNS6</accession>
<evidence type="ECO:0000256" key="5">
    <source>
        <dbReference type="ARBA" id="ARBA00023163"/>
    </source>
</evidence>
<dbReference type="InterPro" id="IPR014325">
    <property type="entry name" value="RNA_pol_sigma-E_actinobac"/>
</dbReference>
<evidence type="ECO:0000313" key="8">
    <source>
        <dbReference type="EMBL" id="TDD85632.1"/>
    </source>
</evidence>
<organism evidence="8 9">
    <name type="scientific">Actinomadura rubrisoli</name>
    <dbReference type="NCBI Taxonomy" id="2530368"/>
    <lineage>
        <taxon>Bacteria</taxon>
        <taxon>Bacillati</taxon>
        <taxon>Actinomycetota</taxon>
        <taxon>Actinomycetes</taxon>
        <taxon>Streptosporangiales</taxon>
        <taxon>Thermomonosporaceae</taxon>
        <taxon>Actinomadura</taxon>
    </lineage>
</organism>
<dbReference type="OrthoDB" id="2046835at2"/>
<dbReference type="GO" id="GO:0003677">
    <property type="term" value="F:DNA binding"/>
    <property type="evidence" value="ECO:0007669"/>
    <property type="project" value="UniProtKB-KW"/>
</dbReference>
<dbReference type="InterPro" id="IPR013249">
    <property type="entry name" value="RNA_pol_sigma70_r4_t2"/>
</dbReference>
<dbReference type="Pfam" id="PF04542">
    <property type="entry name" value="Sigma70_r2"/>
    <property type="match status" value="1"/>
</dbReference>
<proteinExistence type="inferred from homology"/>
<evidence type="ECO:0000259" key="6">
    <source>
        <dbReference type="Pfam" id="PF04542"/>
    </source>
</evidence>